<organism evidence="2 3">
    <name type="scientific">Candidatus Fonsibacter lacus</name>
    <dbReference type="NCBI Taxonomy" id="2576439"/>
    <lineage>
        <taxon>Bacteria</taxon>
        <taxon>Pseudomonadati</taxon>
        <taxon>Pseudomonadota</taxon>
        <taxon>Alphaproteobacteria</taxon>
        <taxon>Candidatus Pelagibacterales</taxon>
        <taxon>Candidatus Pelagibacterales incertae sedis</taxon>
        <taxon>Candidatus Fonsibacter</taxon>
    </lineage>
</organism>
<proteinExistence type="predicted"/>
<evidence type="ECO:0000313" key="2">
    <source>
        <dbReference type="EMBL" id="NBN88386.1"/>
    </source>
</evidence>
<feature type="region of interest" description="Disordered" evidence="1">
    <location>
        <begin position="1"/>
        <end position="29"/>
    </location>
</feature>
<evidence type="ECO:0000256" key="1">
    <source>
        <dbReference type="SAM" id="MobiDB-lite"/>
    </source>
</evidence>
<sequence length="492" mass="52274">MDRYRSYGQNDDQPAQVGDNSLLGVDEYNAPENIKPGNVQNAVNVDFSPQDATTRGGFVCLPELGAQAIFQNWSYNSTGTANDLYDVSYGSNLFVAVGIFGTIRSSPDAITWTSRTSPGNINYTDVAYANGKFIAVGSAYGGYTSSIATSTDGVTWAAPTTTTAVAMRGVAFGAGKWVAVGPAGAYSISTDNGVTWTTTTGVTVLTLATGVSFGNGMFTAVTANNDIVYSPNGTTWTAATVSGTHGAFQDVAFGNQIFVTIDANGRIYTSPDAITWTKRRDSDTDTWSTITYGNGMFVAVANAGGSDGALYSIDGIGWTRMSNVPNYAWNGSTFGDSKFVVVGDSGASMYSNSISQTIYASGLFSDPNQPSEVWTMLVGYNKVGFYASGRTGRSISFDAGEYVTQQSTIVQANNEVYLFRGQGQTPLYWDGNWNGTFALVPDTTLPESFNSIPASNQATFYQNRLWVVDGKDDIAASHGLLEQQALRRPTAG</sequence>
<reference evidence="2" key="1">
    <citation type="submission" date="2018-10" db="EMBL/GenBank/DDBJ databases">
        <title>Iterative Subtractive Binning of Freshwater Chronoseries Metagenomes Recovers Nearly Complete Genomes from over Four Hundred Novel Species.</title>
        <authorList>
            <person name="Rodriguez-R L.M."/>
            <person name="Tsementzi D."/>
            <person name="Luo C."/>
            <person name="Konstantinidis K.T."/>
        </authorList>
    </citation>
    <scope>NUCLEOTIDE SEQUENCE</scope>
    <source>
        <strain evidence="2">WB7_6_001</strain>
    </source>
</reference>
<dbReference type="EMBL" id="RGET01000107">
    <property type="protein sequence ID" value="NBN88386.1"/>
    <property type="molecule type" value="Genomic_DNA"/>
</dbReference>
<accession>A0A964V0G7</accession>
<dbReference type="AlphaFoldDB" id="A0A964V0G7"/>
<name>A0A964V0G7_9PROT</name>
<evidence type="ECO:0000313" key="3">
    <source>
        <dbReference type="Proteomes" id="UP000713222"/>
    </source>
</evidence>
<comment type="caution">
    <text evidence="2">The sequence shown here is derived from an EMBL/GenBank/DDBJ whole genome shotgun (WGS) entry which is preliminary data.</text>
</comment>
<dbReference type="SUPFAM" id="SSF110296">
    <property type="entry name" value="Oligoxyloglucan reducing end-specific cellobiohydrolase"/>
    <property type="match status" value="1"/>
</dbReference>
<gene>
    <name evidence="2" type="ORF">EBV32_04800</name>
</gene>
<dbReference type="Proteomes" id="UP000713222">
    <property type="component" value="Unassembled WGS sequence"/>
</dbReference>
<protein>
    <submittedName>
        <fullName evidence="2">Uncharacterized protein</fullName>
    </submittedName>
</protein>